<organism evidence="1 2">
    <name type="scientific">Acaulospora colombiana</name>
    <dbReference type="NCBI Taxonomy" id="27376"/>
    <lineage>
        <taxon>Eukaryota</taxon>
        <taxon>Fungi</taxon>
        <taxon>Fungi incertae sedis</taxon>
        <taxon>Mucoromycota</taxon>
        <taxon>Glomeromycotina</taxon>
        <taxon>Glomeromycetes</taxon>
        <taxon>Diversisporales</taxon>
        <taxon>Acaulosporaceae</taxon>
        <taxon>Acaulospora</taxon>
    </lineage>
</organism>
<comment type="caution">
    <text evidence="1">The sequence shown here is derived from an EMBL/GenBank/DDBJ whole genome shotgun (WGS) entry which is preliminary data.</text>
</comment>
<evidence type="ECO:0000313" key="1">
    <source>
        <dbReference type="EMBL" id="CAG8471290.1"/>
    </source>
</evidence>
<keyword evidence="2" id="KW-1185">Reference proteome</keyword>
<gene>
    <name evidence="1" type="ORF">ACOLOM_LOCUS1598</name>
</gene>
<dbReference type="Proteomes" id="UP000789525">
    <property type="component" value="Unassembled WGS sequence"/>
</dbReference>
<reference evidence="1" key="1">
    <citation type="submission" date="2021-06" db="EMBL/GenBank/DDBJ databases">
        <authorList>
            <person name="Kallberg Y."/>
            <person name="Tangrot J."/>
            <person name="Rosling A."/>
        </authorList>
    </citation>
    <scope>NUCLEOTIDE SEQUENCE</scope>
    <source>
        <strain evidence="1">CL356</strain>
    </source>
</reference>
<dbReference type="EMBL" id="CAJVPT010001935">
    <property type="protein sequence ID" value="CAG8471290.1"/>
    <property type="molecule type" value="Genomic_DNA"/>
</dbReference>
<protein>
    <submittedName>
        <fullName evidence="1">10481_t:CDS:1</fullName>
    </submittedName>
</protein>
<proteinExistence type="predicted"/>
<accession>A0ACA9KFM4</accession>
<evidence type="ECO:0000313" key="2">
    <source>
        <dbReference type="Proteomes" id="UP000789525"/>
    </source>
</evidence>
<name>A0ACA9KFM4_9GLOM</name>
<sequence>MTTQRNISSRTSTSSTTSSGKEMTALQFISQDDLFRLFEEQKGAQYFIPEGFEPVLIPRNSNINIQSIETLKSLQQQQILLQKQQLKLQQSVVNMTSTVPLAKNNTSDVKFPQLVLARTAAQTPRSGTVAKTKQKKPPRPPNAFILYRRSKQPDIVAANEGISNNEVSKQIGEMWHKESVAEKQKFQLMADQAKIEHLKKFPDYKYRPRKPHEKRRRTKRPSASLGNSNIMASAVANVVKDGTGSFMANGNSPDIDETLLRRSSIDTTCSFDEDDSRRSSILSTCDINDLNDLENMGYDQNNLFENSVPISSMVDESTQFQYPAVLDSPEGYNACVETNAFNLMMEGVSPSSETDLNPLEFYEMYTNEQYDYLSSLGLSPFISPDSGMINLSELDS</sequence>